<accession>A0A286U1J2</accession>
<name>A0A286U1J2_9BACT</name>
<comment type="caution">
    <text evidence="2">The sequence shown here is derived from an EMBL/GenBank/DDBJ whole genome shotgun (WGS) entry which is preliminary data.</text>
</comment>
<dbReference type="Proteomes" id="UP000218542">
    <property type="component" value="Unassembled WGS sequence"/>
</dbReference>
<keyword evidence="1" id="KW-0812">Transmembrane</keyword>
<dbReference type="RefSeq" id="WP_096895368.1">
    <property type="nucleotide sequence ID" value="NZ_BAOS01000028.1"/>
</dbReference>
<keyword evidence="3" id="KW-1185">Reference proteome</keyword>
<evidence type="ECO:0000256" key="1">
    <source>
        <dbReference type="SAM" id="Phobius"/>
    </source>
</evidence>
<gene>
    <name evidence="2" type="ORF">SCALIN_C28_0197</name>
</gene>
<dbReference type="OrthoDB" id="9792592at2"/>
<keyword evidence="1" id="KW-0472">Membrane</keyword>
<keyword evidence="1" id="KW-1133">Transmembrane helix</keyword>
<protein>
    <submittedName>
        <fullName evidence="2">ATPase (AAA+ superfamily)</fullName>
    </submittedName>
</protein>
<organism evidence="2 3">
    <name type="scientific">Candidatus Scalindua japonica</name>
    <dbReference type="NCBI Taxonomy" id="1284222"/>
    <lineage>
        <taxon>Bacteria</taxon>
        <taxon>Pseudomonadati</taxon>
        <taxon>Planctomycetota</taxon>
        <taxon>Candidatus Brocadiia</taxon>
        <taxon>Candidatus Brocadiales</taxon>
        <taxon>Candidatus Scalinduaceae</taxon>
        <taxon>Candidatus Scalindua</taxon>
    </lineage>
</organism>
<evidence type="ECO:0000313" key="2">
    <source>
        <dbReference type="EMBL" id="GAX61995.1"/>
    </source>
</evidence>
<evidence type="ECO:0000313" key="3">
    <source>
        <dbReference type="Proteomes" id="UP000218542"/>
    </source>
</evidence>
<sequence>MKRCLHLYPVSIVFMIIILQIISGSTATVADDMKKDGVNREGVQKEVREREKLYRYKCSLCHPLPDTDAYSSYEHWIKVMKAMHEPGRYNESVNTEDDAVIKEYLRFMSQK</sequence>
<dbReference type="AlphaFoldDB" id="A0A286U1J2"/>
<reference evidence="3" key="1">
    <citation type="journal article" date="2017" name="Environ. Microbiol. Rep.">
        <title>Genetic Diversity of Marine Anaerobic Ammonium-Oxidizing Bacteria as Revealed by Genomic and Proteomic Analyses of 'Candidatus Scalindua japonica'.</title>
        <authorList>
            <person name="Oshiki M."/>
            <person name="Mizuto K."/>
            <person name="Kimura Z."/>
            <person name="Kindaichi T."/>
            <person name="Satoh H."/>
            <person name="Okabe S."/>
        </authorList>
    </citation>
    <scope>NUCLEOTIDE SEQUENCE [LARGE SCALE GENOMIC DNA]</scope>
    <source>
        <strain evidence="3">husup-a2</strain>
    </source>
</reference>
<proteinExistence type="predicted"/>
<dbReference type="EMBL" id="BAOS01000028">
    <property type="protein sequence ID" value="GAX61995.1"/>
    <property type="molecule type" value="Genomic_DNA"/>
</dbReference>
<feature type="transmembrane region" description="Helical" evidence="1">
    <location>
        <begin position="6"/>
        <end position="30"/>
    </location>
</feature>